<evidence type="ECO:0000313" key="2">
    <source>
        <dbReference type="Proteomes" id="UP000789901"/>
    </source>
</evidence>
<comment type="caution">
    <text evidence="1">The sequence shown here is derived from an EMBL/GenBank/DDBJ whole genome shotgun (WGS) entry which is preliminary data.</text>
</comment>
<accession>A0ABN7WSK0</accession>
<organism evidence="1 2">
    <name type="scientific">Gigaspora margarita</name>
    <dbReference type="NCBI Taxonomy" id="4874"/>
    <lineage>
        <taxon>Eukaryota</taxon>
        <taxon>Fungi</taxon>
        <taxon>Fungi incertae sedis</taxon>
        <taxon>Mucoromycota</taxon>
        <taxon>Glomeromycotina</taxon>
        <taxon>Glomeromycetes</taxon>
        <taxon>Diversisporales</taxon>
        <taxon>Gigasporaceae</taxon>
        <taxon>Gigaspora</taxon>
    </lineage>
</organism>
<keyword evidence="2" id="KW-1185">Reference proteome</keyword>
<dbReference type="Proteomes" id="UP000789901">
    <property type="component" value="Unassembled WGS sequence"/>
</dbReference>
<evidence type="ECO:0000313" key="1">
    <source>
        <dbReference type="EMBL" id="CAG8838836.1"/>
    </source>
</evidence>
<name>A0ABN7WSK0_GIGMA</name>
<proteinExistence type="predicted"/>
<dbReference type="EMBL" id="CAJVQB010059095">
    <property type="protein sequence ID" value="CAG8838836.1"/>
    <property type="molecule type" value="Genomic_DNA"/>
</dbReference>
<feature type="non-terminal residue" evidence="1">
    <location>
        <position position="1"/>
    </location>
</feature>
<protein>
    <submittedName>
        <fullName evidence="1">34474_t:CDS:1</fullName>
    </submittedName>
</protein>
<sequence>IGESISPKRIQQTEDDHIIQINKILKTTERTEKDQESLQNLKAIDIMNNPEKSINDYEDGEKQVRNFDIFFSS</sequence>
<reference evidence="1 2" key="1">
    <citation type="submission" date="2021-06" db="EMBL/GenBank/DDBJ databases">
        <authorList>
            <person name="Kallberg Y."/>
            <person name="Tangrot J."/>
            <person name="Rosling A."/>
        </authorList>
    </citation>
    <scope>NUCLEOTIDE SEQUENCE [LARGE SCALE GENOMIC DNA]</scope>
    <source>
        <strain evidence="1 2">120-4 pot B 10/14</strain>
    </source>
</reference>
<gene>
    <name evidence="1" type="ORF">GMARGA_LOCUS34172</name>
</gene>